<dbReference type="SUPFAM" id="SSF57701">
    <property type="entry name" value="Zn2/Cys6 DNA-binding domain"/>
    <property type="match status" value="1"/>
</dbReference>
<evidence type="ECO:0000313" key="5">
    <source>
        <dbReference type="Proteomes" id="UP000007322"/>
    </source>
</evidence>
<proteinExistence type="predicted"/>
<dbReference type="PANTHER" id="PTHR38791:SF5">
    <property type="entry name" value="TRANSCRIPTION FACTOR DBAG-RELATED"/>
    <property type="match status" value="1"/>
</dbReference>
<dbReference type="GO" id="GO:0000981">
    <property type="term" value="F:DNA-binding transcription factor activity, RNA polymerase II-specific"/>
    <property type="evidence" value="ECO:0007669"/>
    <property type="project" value="InterPro"/>
</dbReference>
<evidence type="ECO:0000256" key="2">
    <source>
        <dbReference type="SAM" id="MobiDB-lite"/>
    </source>
</evidence>
<dbReference type="GO" id="GO:0008270">
    <property type="term" value="F:zinc ion binding"/>
    <property type="evidence" value="ECO:0007669"/>
    <property type="project" value="InterPro"/>
</dbReference>
<dbReference type="InterPro" id="IPR036864">
    <property type="entry name" value="Zn2-C6_fun-type_DNA-bd_sf"/>
</dbReference>
<feature type="compositionally biased region" description="Basic and acidic residues" evidence="2">
    <location>
        <begin position="109"/>
        <end position="118"/>
    </location>
</feature>
<dbReference type="HOGENOM" id="CLU_013866_2_1_1"/>
<dbReference type="GeneID" id="11512753"/>
<dbReference type="CDD" id="cd00067">
    <property type="entry name" value="GAL4"/>
    <property type="match status" value="1"/>
</dbReference>
<feature type="compositionally biased region" description="Low complexity" evidence="2">
    <location>
        <begin position="518"/>
        <end position="534"/>
    </location>
</feature>
<feature type="region of interest" description="Disordered" evidence="2">
    <location>
        <begin position="508"/>
        <end position="548"/>
    </location>
</feature>
<sequence length="696" mass="76136">MVYCGKPSKGCSNCRERKIRCDQKEPGCGQCEKRRQRCPGYRNLVDLMFRDESSHVIKKAKARARKRANLATSPPTPPPDSCCLSATPESRTRHLSLVVPPTPACSSSADRDGDHNDDSTSMLMSPESGSWPVTPPMAQLYNIPATCQEDGFAYFFSRYVTADETVSCQRFDFLREVWKPSHDAHKDGVLASMTAVGLMGLASTTQSPCLMDAARKSYCTALRLTKHALQDPTEAVKDSTMLSVLILGVFEIMAENTQKVITCRAFQEHVKGAAALARMRGPAQFRTEAGRRMFSMLCERVAVSCAQRNEPMPEFLIELGNEMLRTAENEKPGSQLMELKWKVLKLRYEMKSGFLSDPATIVDRLLSIDEEFENLIAELQPHWKYRILKVKQDHPAVFGGICHRYTSIQHANAWNHIRTTRILILETILAEIWRDFSSFPPTLDSARYLDIFHKARRKLKHIVLDVAASVPQQLGLMNSADGSIGRGDRDSDGDDDCESAAPIATVEIVSTPSPPVSPSARSSDSASTSGLSDPLSATGPRRRPGGGLTIIDVVKGRDAEDEAERYMLLVSATSTIVWPLFVAGMSTVCSADMAAYAVGRLRTLYMETGIRQADAVANMLEEHDMVAGLEVPVAGAEDGAGVQAGGGPPWVDMVGLGGSGHEADTGPGMGQDYDAMRPMPLTSPGMTKPDSDLVWV</sequence>
<feature type="region of interest" description="Disordered" evidence="2">
    <location>
        <begin position="478"/>
        <end position="497"/>
    </location>
</feature>
<evidence type="ECO:0000313" key="4">
    <source>
        <dbReference type="EMBL" id="AEO57432.1"/>
    </source>
</evidence>
<dbReference type="KEGG" id="mtm:MYCTH_2303596"/>
<dbReference type="PROSITE" id="PS00463">
    <property type="entry name" value="ZN2_CY6_FUNGAL_1"/>
    <property type="match status" value="1"/>
</dbReference>
<protein>
    <recommendedName>
        <fullName evidence="3">Zn(2)-C6 fungal-type domain-containing protein</fullName>
    </recommendedName>
</protein>
<dbReference type="OMA" id="IWPLYTL"/>
<accession>G2QD66</accession>
<dbReference type="PROSITE" id="PS50048">
    <property type="entry name" value="ZN2_CY6_FUNGAL_2"/>
    <property type="match status" value="1"/>
</dbReference>
<dbReference type="EMBL" id="CP003004">
    <property type="protein sequence ID" value="AEO57432.1"/>
    <property type="molecule type" value="Genomic_DNA"/>
</dbReference>
<dbReference type="PANTHER" id="PTHR38791">
    <property type="entry name" value="ZN(II)2CYS6 TRANSCRIPTION FACTOR (EUROFUNG)-RELATED-RELATED"/>
    <property type="match status" value="1"/>
</dbReference>
<keyword evidence="5" id="KW-1185">Reference proteome</keyword>
<evidence type="ECO:0000259" key="3">
    <source>
        <dbReference type="PROSITE" id="PS50048"/>
    </source>
</evidence>
<feature type="region of interest" description="Disordered" evidence="2">
    <location>
        <begin position="63"/>
        <end position="129"/>
    </location>
</feature>
<name>G2QD66_THET4</name>
<dbReference type="VEuPathDB" id="FungiDB:MYCTH_2303596"/>
<keyword evidence="1" id="KW-0539">Nucleus</keyword>
<dbReference type="Pfam" id="PF00172">
    <property type="entry name" value="Zn_clus"/>
    <property type="match status" value="1"/>
</dbReference>
<organism evidence="4 5">
    <name type="scientific">Thermothelomyces thermophilus (strain ATCC 42464 / BCRC 31852 / DSM 1799)</name>
    <name type="common">Sporotrichum thermophile</name>
    <dbReference type="NCBI Taxonomy" id="573729"/>
    <lineage>
        <taxon>Eukaryota</taxon>
        <taxon>Fungi</taxon>
        <taxon>Dikarya</taxon>
        <taxon>Ascomycota</taxon>
        <taxon>Pezizomycotina</taxon>
        <taxon>Sordariomycetes</taxon>
        <taxon>Sordariomycetidae</taxon>
        <taxon>Sordariales</taxon>
        <taxon>Chaetomiaceae</taxon>
        <taxon>Thermothelomyces</taxon>
    </lineage>
</organism>
<dbReference type="Gene3D" id="4.10.240.10">
    <property type="entry name" value="Zn(2)-C6 fungal-type DNA-binding domain"/>
    <property type="match status" value="1"/>
</dbReference>
<dbReference type="InterPro" id="IPR053175">
    <property type="entry name" value="DHMBA_Reg_Transcription_Factor"/>
</dbReference>
<gene>
    <name evidence="4" type="ORF">MYCTH_2303596</name>
</gene>
<dbReference type="Proteomes" id="UP000007322">
    <property type="component" value="Chromosome 3"/>
</dbReference>
<dbReference type="AlphaFoldDB" id="G2QD66"/>
<dbReference type="Pfam" id="PF11951">
    <property type="entry name" value="Fungal_trans_2"/>
    <property type="match status" value="1"/>
</dbReference>
<dbReference type="eggNOG" id="ENOG502SNKW">
    <property type="taxonomic scope" value="Eukaryota"/>
</dbReference>
<dbReference type="RefSeq" id="XP_003662677.1">
    <property type="nucleotide sequence ID" value="XM_003662629.1"/>
</dbReference>
<reference evidence="4 5" key="1">
    <citation type="journal article" date="2011" name="Nat. Biotechnol.">
        <title>Comparative genomic analysis of the thermophilic biomass-degrading fungi Myceliophthora thermophila and Thielavia terrestris.</title>
        <authorList>
            <person name="Berka R.M."/>
            <person name="Grigoriev I.V."/>
            <person name="Otillar R."/>
            <person name="Salamov A."/>
            <person name="Grimwood J."/>
            <person name="Reid I."/>
            <person name="Ishmael N."/>
            <person name="John T."/>
            <person name="Darmond C."/>
            <person name="Moisan M.-C."/>
            <person name="Henrissat B."/>
            <person name="Coutinho P.M."/>
            <person name="Lombard V."/>
            <person name="Natvig D.O."/>
            <person name="Lindquist E."/>
            <person name="Schmutz J."/>
            <person name="Lucas S."/>
            <person name="Harris P."/>
            <person name="Powlowski J."/>
            <person name="Bellemare A."/>
            <person name="Taylor D."/>
            <person name="Butler G."/>
            <person name="de Vries R.P."/>
            <person name="Allijn I.E."/>
            <person name="van den Brink J."/>
            <person name="Ushinsky S."/>
            <person name="Storms R."/>
            <person name="Powell A.J."/>
            <person name="Paulsen I.T."/>
            <person name="Elbourne L.D.H."/>
            <person name="Baker S.E."/>
            <person name="Magnuson J."/>
            <person name="LaBoissiere S."/>
            <person name="Clutterbuck A.J."/>
            <person name="Martinez D."/>
            <person name="Wogulis M."/>
            <person name="de Leon A.L."/>
            <person name="Rey M.W."/>
            <person name="Tsang A."/>
        </authorList>
    </citation>
    <scope>NUCLEOTIDE SEQUENCE [LARGE SCALE GENOMIC DNA]</scope>
    <source>
        <strain evidence="5">ATCC 42464 / BCRC 31852 / DSM 1799</strain>
    </source>
</reference>
<dbReference type="InParanoid" id="G2QD66"/>
<evidence type="ECO:0000256" key="1">
    <source>
        <dbReference type="ARBA" id="ARBA00023242"/>
    </source>
</evidence>
<dbReference type="OrthoDB" id="5429770at2759"/>
<dbReference type="InterPro" id="IPR021858">
    <property type="entry name" value="Fun_TF"/>
</dbReference>
<dbReference type="InterPro" id="IPR001138">
    <property type="entry name" value="Zn2Cys6_DnaBD"/>
</dbReference>
<dbReference type="SMART" id="SM00066">
    <property type="entry name" value="GAL4"/>
    <property type="match status" value="1"/>
</dbReference>
<feature type="domain" description="Zn(2)-C6 fungal-type" evidence="3">
    <location>
        <begin position="10"/>
        <end position="38"/>
    </location>
</feature>